<keyword evidence="6" id="KW-0378">Hydrolase</keyword>
<dbReference type="PROSITE" id="PS50106">
    <property type="entry name" value="PDZ"/>
    <property type="match status" value="1"/>
</dbReference>
<feature type="transmembrane region" description="Helical" evidence="11">
    <location>
        <begin position="333"/>
        <end position="355"/>
    </location>
</feature>
<dbReference type="GO" id="GO:0004222">
    <property type="term" value="F:metalloendopeptidase activity"/>
    <property type="evidence" value="ECO:0007669"/>
    <property type="project" value="InterPro"/>
</dbReference>
<dbReference type="SUPFAM" id="SSF50156">
    <property type="entry name" value="PDZ domain-like"/>
    <property type="match status" value="1"/>
</dbReference>
<dbReference type="GO" id="GO:0016020">
    <property type="term" value="C:membrane"/>
    <property type="evidence" value="ECO:0007669"/>
    <property type="project" value="UniProtKB-SubCell"/>
</dbReference>
<evidence type="ECO:0000256" key="10">
    <source>
        <dbReference type="ARBA" id="ARBA00023136"/>
    </source>
</evidence>
<gene>
    <name evidence="13" type="ORF">A2704_03095</name>
</gene>
<comment type="subcellular location">
    <subcellularLocation>
        <location evidence="2">Membrane</location>
        <topology evidence="2">Multi-pass membrane protein</topology>
    </subcellularLocation>
</comment>
<dbReference type="Gene3D" id="2.30.42.10">
    <property type="match status" value="1"/>
</dbReference>
<dbReference type="PANTHER" id="PTHR42837">
    <property type="entry name" value="REGULATOR OF SIGMA-E PROTEASE RSEP"/>
    <property type="match status" value="1"/>
</dbReference>
<evidence type="ECO:0000256" key="2">
    <source>
        <dbReference type="ARBA" id="ARBA00004141"/>
    </source>
</evidence>
<evidence type="ECO:0000313" key="14">
    <source>
        <dbReference type="Proteomes" id="UP000176445"/>
    </source>
</evidence>
<keyword evidence="8 11" id="KW-1133">Transmembrane helix</keyword>
<feature type="domain" description="PDZ" evidence="12">
    <location>
        <begin position="132"/>
        <end position="178"/>
    </location>
</feature>
<dbReference type="CDD" id="cd06163">
    <property type="entry name" value="S2P-M50_PDZ_RseP-like"/>
    <property type="match status" value="1"/>
</dbReference>
<feature type="transmembrane region" description="Helical" evidence="11">
    <location>
        <begin position="287"/>
        <end position="312"/>
    </location>
</feature>
<protein>
    <recommendedName>
        <fullName evidence="12">PDZ domain-containing protein</fullName>
    </recommendedName>
</protein>
<evidence type="ECO:0000256" key="8">
    <source>
        <dbReference type="ARBA" id="ARBA00022989"/>
    </source>
</evidence>
<dbReference type="InterPro" id="IPR004387">
    <property type="entry name" value="Pept_M50_Zn"/>
</dbReference>
<feature type="transmembrane region" description="Helical" evidence="11">
    <location>
        <begin position="91"/>
        <end position="113"/>
    </location>
</feature>
<dbReference type="EMBL" id="MFKW01000086">
    <property type="protein sequence ID" value="OGG48707.1"/>
    <property type="molecule type" value="Genomic_DNA"/>
</dbReference>
<evidence type="ECO:0000256" key="1">
    <source>
        <dbReference type="ARBA" id="ARBA00001947"/>
    </source>
</evidence>
<dbReference type="InterPro" id="IPR041489">
    <property type="entry name" value="PDZ_6"/>
</dbReference>
<dbReference type="Pfam" id="PF17820">
    <property type="entry name" value="PDZ_6"/>
    <property type="match status" value="1"/>
</dbReference>
<dbReference type="Proteomes" id="UP000176445">
    <property type="component" value="Unassembled WGS sequence"/>
</dbReference>
<evidence type="ECO:0000256" key="7">
    <source>
        <dbReference type="ARBA" id="ARBA00022833"/>
    </source>
</evidence>
<keyword evidence="4" id="KW-0645">Protease</keyword>
<comment type="cofactor">
    <cofactor evidence="1">
        <name>Zn(2+)</name>
        <dbReference type="ChEBI" id="CHEBI:29105"/>
    </cofactor>
</comment>
<keyword evidence="9" id="KW-0482">Metalloprotease</keyword>
<dbReference type="GO" id="GO:0006508">
    <property type="term" value="P:proteolysis"/>
    <property type="evidence" value="ECO:0007669"/>
    <property type="project" value="UniProtKB-KW"/>
</dbReference>
<dbReference type="InterPro" id="IPR008915">
    <property type="entry name" value="Peptidase_M50"/>
</dbReference>
<evidence type="ECO:0000256" key="5">
    <source>
        <dbReference type="ARBA" id="ARBA00022692"/>
    </source>
</evidence>
<dbReference type="AlphaFoldDB" id="A0A1F6CI65"/>
<evidence type="ECO:0000256" key="4">
    <source>
        <dbReference type="ARBA" id="ARBA00022670"/>
    </source>
</evidence>
<name>A0A1F6CI65_9BACT</name>
<evidence type="ECO:0000259" key="12">
    <source>
        <dbReference type="PROSITE" id="PS50106"/>
    </source>
</evidence>
<dbReference type="InterPro" id="IPR001478">
    <property type="entry name" value="PDZ"/>
</dbReference>
<evidence type="ECO:0000256" key="11">
    <source>
        <dbReference type="SAM" id="Phobius"/>
    </source>
</evidence>
<sequence>MLTALAVIGILVLLIVVHELGHFFAAKISGVRVEEFGVGYPPRAFSFGKFGGTEYTLNWIPFGGFVRLFGDQGEGQHGRGSYVDASRWKQAFVLVAGVTANAIAAWVLFAVALHLGVPKPVDTIIPGQHVQLIVSSIIAGSPADAAGLKPGDEITAVEDSDGASVEILTSQNVVDFVRVRAGEPVSVSYIHEGASSVATMTPANAVLPNAAGQPALGVALVLIATESKPWGEAFVSAFYQTGSAFKMVANDLWTLFLGAIRGAPDISSVVGPVGIVSYVGDASQNGLGAVLMFAALISINLAIINLIPIPALDGGRLFVLGVEAIMRRSAPRLAVQALNAVGIALIVLLMVVVTYQDIGRLLA</sequence>
<keyword evidence="5 11" id="KW-0812">Transmembrane</keyword>
<evidence type="ECO:0000256" key="6">
    <source>
        <dbReference type="ARBA" id="ARBA00022801"/>
    </source>
</evidence>
<evidence type="ECO:0000256" key="3">
    <source>
        <dbReference type="ARBA" id="ARBA00007931"/>
    </source>
</evidence>
<keyword evidence="10 11" id="KW-0472">Membrane</keyword>
<comment type="similarity">
    <text evidence="3">Belongs to the peptidase M50B family.</text>
</comment>
<dbReference type="PANTHER" id="PTHR42837:SF2">
    <property type="entry name" value="MEMBRANE METALLOPROTEASE ARASP2, CHLOROPLASTIC-RELATED"/>
    <property type="match status" value="1"/>
</dbReference>
<comment type="caution">
    <text evidence="13">The sequence shown here is derived from an EMBL/GenBank/DDBJ whole genome shotgun (WGS) entry which is preliminary data.</text>
</comment>
<evidence type="ECO:0000256" key="9">
    <source>
        <dbReference type="ARBA" id="ARBA00023049"/>
    </source>
</evidence>
<evidence type="ECO:0000313" key="13">
    <source>
        <dbReference type="EMBL" id="OGG48707.1"/>
    </source>
</evidence>
<organism evidence="13 14">
    <name type="scientific">Candidatus Kaiserbacteria bacterium RIFCSPHIGHO2_01_FULL_54_36b</name>
    <dbReference type="NCBI Taxonomy" id="1798483"/>
    <lineage>
        <taxon>Bacteria</taxon>
        <taxon>Candidatus Kaiseribacteriota</taxon>
    </lineage>
</organism>
<keyword evidence="7" id="KW-0862">Zinc</keyword>
<dbReference type="InterPro" id="IPR036034">
    <property type="entry name" value="PDZ_sf"/>
</dbReference>
<reference evidence="13 14" key="1">
    <citation type="journal article" date="2016" name="Nat. Commun.">
        <title>Thousands of microbial genomes shed light on interconnected biogeochemical processes in an aquifer system.</title>
        <authorList>
            <person name="Anantharaman K."/>
            <person name="Brown C.T."/>
            <person name="Hug L.A."/>
            <person name="Sharon I."/>
            <person name="Castelle C.J."/>
            <person name="Probst A.J."/>
            <person name="Thomas B.C."/>
            <person name="Singh A."/>
            <person name="Wilkins M.J."/>
            <person name="Karaoz U."/>
            <person name="Brodie E.L."/>
            <person name="Williams K.H."/>
            <person name="Hubbard S.S."/>
            <person name="Banfield J.F."/>
        </authorList>
    </citation>
    <scope>NUCLEOTIDE SEQUENCE [LARGE SCALE GENOMIC DNA]</scope>
</reference>
<dbReference type="Pfam" id="PF02163">
    <property type="entry name" value="Peptidase_M50"/>
    <property type="match status" value="1"/>
</dbReference>
<accession>A0A1F6CI65</accession>
<proteinExistence type="inferred from homology"/>
<dbReference type="SMART" id="SM00228">
    <property type="entry name" value="PDZ"/>
    <property type="match status" value="1"/>
</dbReference>